<proteinExistence type="predicted"/>
<organism evidence="1 2">
    <name type="scientific">Sphingobium algorifonticola</name>
    <dbReference type="NCBI Taxonomy" id="2008318"/>
    <lineage>
        <taxon>Bacteria</taxon>
        <taxon>Pseudomonadati</taxon>
        <taxon>Pseudomonadota</taxon>
        <taxon>Alphaproteobacteria</taxon>
        <taxon>Sphingomonadales</taxon>
        <taxon>Sphingomonadaceae</taxon>
        <taxon>Sphingobium</taxon>
    </lineage>
</organism>
<dbReference type="RefSeq" id="WP_127691724.1">
    <property type="nucleotide sequence ID" value="NZ_RZUL01000006.1"/>
</dbReference>
<dbReference type="EMBL" id="RZUL01000006">
    <property type="protein sequence ID" value="RVT39649.1"/>
    <property type="molecule type" value="Genomic_DNA"/>
</dbReference>
<dbReference type="Proteomes" id="UP000282977">
    <property type="component" value="Unassembled WGS sequence"/>
</dbReference>
<evidence type="ECO:0000313" key="1">
    <source>
        <dbReference type="EMBL" id="RVT39649.1"/>
    </source>
</evidence>
<dbReference type="AlphaFoldDB" id="A0A437J4X4"/>
<evidence type="ECO:0000313" key="2">
    <source>
        <dbReference type="Proteomes" id="UP000282977"/>
    </source>
</evidence>
<sequence length="340" mass="36635">MDEIDWDNLPPTTAPTVPVTVKGFTNQEAGAELGKVVGECIMSLGSFIDLSTLEGVTIAIDYDAALAEADQGMEGLRPLDRTDTEEMQGVAKSCQVLRDGIVKTHLVFSAEMLVPLIAGDAVTEDDRKTSIGIIAHECGHVEVNARLEALVPDARLGARIADSERAVLFQIAEICWSEYAVCRLTARFAPMQNSQHAETVAAVAIGARERAREHIKSYRLHGDDYRVIGEAGSELCQPLKAAAYLLGGMDADGLCWAAFAAARDAVDTGGFGALIDELHVACRDLWDRAEDWTADEDMMAPLIAVARRAFRDGGIIFWQDAAGEWGISVPFTPDTMPDAG</sequence>
<protein>
    <submittedName>
        <fullName evidence="1">Uncharacterized protein</fullName>
    </submittedName>
</protein>
<accession>A0A437J4X4</accession>
<name>A0A437J4X4_9SPHN</name>
<comment type="caution">
    <text evidence="1">The sequence shown here is derived from an EMBL/GenBank/DDBJ whole genome shotgun (WGS) entry which is preliminary data.</text>
</comment>
<reference evidence="1 2" key="1">
    <citation type="submission" date="2019-01" db="EMBL/GenBank/DDBJ databases">
        <authorList>
            <person name="Chen W.-M."/>
        </authorList>
    </citation>
    <scope>NUCLEOTIDE SEQUENCE [LARGE SCALE GENOMIC DNA]</scope>
    <source>
        <strain evidence="1 2">TLA-22</strain>
    </source>
</reference>
<gene>
    <name evidence="1" type="ORF">ENE74_14935</name>
</gene>
<dbReference type="OrthoDB" id="8126713at2"/>
<keyword evidence="2" id="KW-1185">Reference proteome</keyword>